<keyword evidence="2" id="KW-1185">Reference proteome</keyword>
<dbReference type="RefSeq" id="WP_190946714.1">
    <property type="nucleotide sequence ID" value="NZ_JACJSI010000355.1"/>
</dbReference>
<protein>
    <submittedName>
        <fullName evidence="1">Uncharacterized protein</fullName>
    </submittedName>
</protein>
<organism evidence="1 2">
    <name type="scientific">Nostoc flagelliforme FACHB-838</name>
    <dbReference type="NCBI Taxonomy" id="2692904"/>
    <lineage>
        <taxon>Bacteria</taxon>
        <taxon>Bacillati</taxon>
        <taxon>Cyanobacteriota</taxon>
        <taxon>Cyanophyceae</taxon>
        <taxon>Nostocales</taxon>
        <taxon>Nostocaceae</taxon>
        <taxon>Nostoc</taxon>
    </lineage>
</organism>
<name>A0ABR8E2L8_9NOSO</name>
<dbReference type="Proteomes" id="UP000623440">
    <property type="component" value="Unassembled WGS sequence"/>
</dbReference>
<sequence length="139" mass="15583">MESQKLEPIAIDSPNLQQLPDYESEKLNLKVINSQSLQQLQEDINKEIRQLLKNSNLSQTLKKYGLSGQKILKVQCSLDITQFISGDSSKGDQTENNPSVENTEIGQKITEFSMGGFCYPCLGIDLQPDPDYPDGCWVD</sequence>
<reference evidence="1 2" key="1">
    <citation type="journal article" date="2020" name="ISME J.">
        <title>Comparative genomics reveals insights into cyanobacterial evolution and habitat adaptation.</title>
        <authorList>
            <person name="Chen M.Y."/>
            <person name="Teng W.K."/>
            <person name="Zhao L."/>
            <person name="Hu C.X."/>
            <person name="Zhou Y.K."/>
            <person name="Han B.P."/>
            <person name="Song L.R."/>
            <person name="Shu W.S."/>
        </authorList>
    </citation>
    <scope>NUCLEOTIDE SEQUENCE [LARGE SCALE GENOMIC DNA]</scope>
    <source>
        <strain evidence="1 2">FACHB-838</strain>
    </source>
</reference>
<dbReference type="EMBL" id="JACJSI010000355">
    <property type="protein sequence ID" value="MBD2535929.1"/>
    <property type="molecule type" value="Genomic_DNA"/>
</dbReference>
<gene>
    <name evidence="1" type="ORF">H6G97_44000</name>
</gene>
<accession>A0ABR8E2L8</accession>
<evidence type="ECO:0000313" key="1">
    <source>
        <dbReference type="EMBL" id="MBD2535929.1"/>
    </source>
</evidence>
<comment type="caution">
    <text evidence="1">The sequence shown here is derived from an EMBL/GenBank/DDBJ whole genome shotgun (WGS) entry which is preliminary data.</text>
</comment>
<evidence type="ECO:0000313" key="2">
    <source>
        <dbReference type="Proteomes" id="UP000623440"/>
    </source>
</evidence>
<proteinExistence type="predicted"/>